<comment type="similarity">
    <text evidence="2">Belongs to the PC-esterase family. TBL subfamily.</text>
</comment>
<evidence type="ECO:0000259" key="9">
    <source>
        <dbReference type="Pfam" id="PF14416"/>
    </source>
</evidence>
<evidence type="ECO:0000256" key="2">
    <source>
        <dbReference type="ARBA" id="ARBA00007727"/>
    </source>
</evidence>
<dbReference type="Gramene" id="Solyc12g014200.2.1">
    <property type="protein sequence ID" value="Solyc12g014200.2.1"/>
    <property type="gene ID" value="Solyc12g014200.2"/>
</dbReference>
<sequence>MNDLFTLTYTYLNIYIFKALDVPNSLYHHSPTSSCIQTMLKLQGIYFILFYTMLNLNSTPTNMTTQPPQDRKIFFLFPLALISLFLLGTLRFLLDNLKNNQIQILRQNKFLRVPINVSENEIIEENCNVFEGKWVWDNVTYPLYKEETCPYLVKQVTCQRNGRPDSFYQNWRWQPHGCNLPRFNPLKMLEMLRDKRIMFIGDSIQRGMFESMVCLVHSVIADVDHPIERVPPRKIFRIEEFNASIEYYWAPFMVESISDHATNHTVMKRLVKLDSVEKHRKLWEGVDVLVFESYVWWMHKPFINATYGSTENVQEYNVTTAYKLALETWGRWIESNINPQRQKVFFATMSPTHLWNWEWKGGIDGNCFNETQPIEGPYWGTGSNLEIMAILKDVIEKLEVDVRLLNITQLSEYRKDGHTSVFGERRGKLLTKEERSEPKTYADCIHWCLPGVPDTWNQLLYAILLQDYRNH</sequence>
<feature type="domain" description="Trichome birefringence-like C-terminal" evidence="8">
    <location>
        <begin position="180"/>
        <end position="462"/>
    </location>
</feature>
<dbReference type="Pfam" id="PF14416">
    <property type="entry name" value="PMR5N"/>
    <property type="match status" value="1"/>
</dbReference>
<evidence type="ECO:0000313" key="10">
    <source>
        <dbReference type="EnsemblPlants" id="Solyc12g014200.2.1"/>
    </source>
</evidence>
<organism evidence="10">
    <name type="scientific">Solanum lycopersicum</name>
    <name type="common">Tomato</name>
    <name type="synonym">Lycopersicon esculentum</name>
    <dbReference type="NCBI Taxonomy" id="4081"/>
    <lineage>
        <taxon>Eukaryota</taxon>
        <taxon>Viridiplantae</taxon>
        <taxon>Streptophyta</taxon>
        <taxon>Embryophyta</taxon>
        <taxon>Tracheophyta</taxon>
        <taxon>Spermatophyta</taxon>
        <taxon>Magnoliopsida</taxon>
        <taxon>eudicotyledons</taxon>
        <taxon>Gunneridae</taxon>
        <taxon>Pentapetalae</taxon>
        <taxon>asterids</taxon>
        <taxon>lamiids</taxon>
        <taxon>Solanales</taxon>
        <taxon>Solanaceae</taxon>
        <taxon>Solanoideae</taxon>
        <taxon>Solaneae</taxon>
        <taxon>Solanum</taxon>
        <taxon>Solanum subgen. Lycopersicon</taxon>
    </lineage>
</organism>
<dbReference type="GO" id="GO:0016413">
    <property type="term" value="F:O-acetyltransferase activity"/>
    <property type="evidence" value="ECO:0000318"/>
    <property type="project" value="GO_Central"/>
</dbReference>
<dbReference type="InterPro" id="IPR029962">
    <property type="entry name" value="TBL"/>
</dbReference>
<dbReference type="AlphaFoldDB" id="A0A3Q7JTD9"/>
<dbReference type="Pfam" id="PF13839">
    <property type="entry name" value="PC-Esterase"/>
    <property type="match status" value="1"/>
</dbReference>
<keyword evidence="11" id="KW-1185">Reference proteome</keyword>
<protein>
    <submittedName>
        <fullName evidence="10">Uncharacterized protein</fullName>
    </submittedName>
</protein>
<dbReference type="GO" id="GO:0045492">
    <property type="term" value="P:xylan biosynthetic process"/>
    <property type="evidence" value="ECO:0007669"/>
    <property type="project" value="EnsemblPlants"/>
</dbReference>
<dbReference type="GO" id="GO:1990538">
    <property type="term" value="F:xylan O-acetyltransferase activity"/>
    <property type="evidence" value="ECO:0007669"/>
    <property type="project" value="EnsemblPlants"/>
</dbReference>
<dbReference type="Proteomes" id="UP000004994">
    <property type="component" value="Chromosome 12"/>
</dbReference>
<reference evidence="10" key="1">
    <citation type="journal article" date="2012" name="Nature">
        <title>The tomato genome sequence provides insights into fleshy fruit evolution.</title>
        <authorList>
            <consortium name="Tomato Genome Consortium"/>
        </authorList>
    </citation>
    <scope>NUCLEOTIDE SEQUENCE [LARGE SCALE GENOMIC DNA]</scope>
    <source>
        <strain evidence="10">cv. Heinz 1706</strain>
    </source>
</reference>
<evidence type="ECO:0000259" key="8">
    <source>
        <dbReference type="Pfam" id="PF13839"/>
    </source>
</evidence>
<reference evidence="10" key="2">
    <citation type="submission" date="2019-01" db="UniProtKB">
        <authorList>
            <consortium name="EnsemblPlants"/>
        </authorList>
    </citation>
    <scope>IDENTIFICATION</scope>
    <source>
        <strain evidence="10">cv. Heinz 1706</strain>
    </source>
</reference>
<evidence type="ECO:0000256" key="1">
    <source>
        <dbReference type="ARBA" id="ARBA00004167"/>
    </source>
</evidence>
<keyword evidence="5 7" id="KW-1133">Transmembrane helix</keyword>
<proteinExistence type="inferred from homology"/>
<evidence type="ECO:0000313" key="11">
    <source>
        <dbReference type="Proteomes" id="UP000004994"/>
    </source>
</evidence>
<evidence type="ECO:0000256" key="7">
    <source>
        <dbReference type="SAM" id="Phobius"/>
    </source>
</evidence>
<comment type="subcellular location">
    <subcellularLocation>
        <location evidence="1">Membrane</location>
        <topology evidence="1">Single-pass membrane protein</topology>
    </subcellularLocation>
</comment>
<dbReference type="EnsemblPlants" id="Solyc12g014200.2.1">
    <property type="protein sequence ID" value="Solyc12g014200.2.1"/>
    <property type="gene ID" value="Solyc12g014200.2"/>
</dbReference>
<dbReference type="FunCoup" id="A0A3Q7JTD9">
    <property type="interactions" value="6"/>
</dbReference>
<evidence type="ECO:0000256" key="6">
    <source>
        <dbReference type="ARBA" id="ARBA00023136"/>
    </source>
</evidence>
<dbReference type="GO" id="GO:0016020">
    <property type="term" value="C:membrane"/>
    <property type="evidence" value="ECO:0007669"/>
    <property type="project" value="UniProtKB-SubCell"/>
</dbReference>
<evidence type="ECO:0000256" key="5">
    <source>
        <dbReference type="ARBA" id="ARBA00022989"/>
    </source>
</evidence>
<dbReference type="InterPro" id="IPR026057">
    <property type="entry name" value="TBL_C"/>
</dbReference>
<keyword evidence="4" id="KW-0735">Signal-anchor</keyword>
<evidence type="ECO:0000256" key="4">
    <source>
        <dbReference type="ARBA" id="ARBA00022968"/>
    </source>
</evidence>
<keyword evidence="3 7" id="KW-0812">Transmembrane</keyword>
<dbReference type="PANTHER" id="PTHR32285">
    <property type="entry name" value="PROTEIN TRICHOME BIREFRINGENCE-LIKE 9-RELATED"/>
    <property type="match status" value="1"/>
</dbReference>
<keyword evidence="6 7" id="KW-0472">Membrane</keyword>
<feature type="transmembrane region" description="Helical" evidence="7">
    <location>
        <begin position="73"/>
        <end position="94"/>
    </location>
</feature>
<evidence type="ECO:0000256" key="3">
    <source>
        <dbReference type="ARBA" id="ARBA00022692"/>
    </source>
</evidence>
<dbReference type="InParanoid" id="A0A3Q7JTD9"/>
<dbReference type="GO" id="GO:0005794">
    <property type="term" value="C:Golgi apparatus"/>
    <property type="evidence" value="ECO:0000318"/>
    <property type="project" value="GO_Central"/>
</dbReference>
<dbReference type="OMA" id="LWSWEWR"/>
<dbReference type="PaxDb" id="4081-Solyc12g014200.1.1"/>
<dbReference type="PANTHER" id="PTHR32285:SF217">
    <property type="entry name" value="PROTEIN TRICHOME BIREFRINGENCE-LIKE 31"/>
    <property type="match status" value="1"/>
</dbReference>
<name>A0A3Q7JTD9_SOLLC</name>
<feature type="domain" description="Trichome birefringence-like N-terminal" evidence="9">
    <location>
        <begin position="125"/>
        <end position="179"/>
    </location>
</feature>
<accession>A0A3Q7JTD9</accession>
<dbReference type="InterPro" id="IPR025846">
    <property type="entry name" value="TBL_N"/>
</dbReference>
<dbReference type="STRING" id="4081.A0A3Q7JTD9"/>